<dbReference type="PROSITE" id="PS51196">
    <property type="entry name" value="SECA_MOTOR_DEAD"/>
    <property type="match status" value="1"/>
</dbReference>
<dbReference type="SUPFAM" id="SSF52540">
    <property type="entry name" value="P-loop containing nucleoside triphosphate hydrolases"/>
    <property type="match status" value="1"/>
</dbReference>
<dbReference type="WBParaSite" id="PSAMB.scaffold2225size24493.g16881.t1">
    <property type="protein sequence ID" value="PSAMB.scaffold2225size24493.g16881.t1"/>
    <property type="gene ID" value="PSAMB.scaffold2225size24493.g16881"/>
</dbReference>
<dbReference type="Gene3D" id="3.40.50.300">
    <property type="entry name" value="P-loop containing nucleotide triphosphate hydrolases"/>
    <property type="match status" value="1"/>
</dbReference>
<dbReference type="GO" id="GO:0017038">
    <property type="term" value="P:protein import"/>
    <property type="evidence" value="ECO:0007669"/>
    <property type="project" value="InterPro"/>
</dbReference>
<dbReference type="GO" id="GO:0005524">
    <property type="term" value="F:ATP binding"/>
    <property type="evidence" value="ECO:0007669"/>
    <property type="project" value="InterPro"/>
</dbReference>
<evidence type="ECO:0000259" key="6">
    <source>
        <dbReference type="PROSITE" id="PS51196"/>
    </source>
</evidence>
<feature type="region of interest" description="Disordered" evidence="4">
    <location>
        <begin position="1940"/>
        <end position="1975"/>
    </location>
</feature>
<dbReference type="GO" id="GO:0006886">
    <property type="term" value="P:intracellular protein transport"/>
    <property type="evidence" value="ECO:0007669"/>
    <property type="project" value="InterPro"/>
</dbReference>
<dbReference type="GO" id="GO:0016020">
    <property type="term" value="C:membrane"/>
    <property type="evidence" value="ECO:0007669"/>
    <property type="project" value="InterPro"/>
</dbReference>
<keyword evidence="3" id="KW-0175">Coiled coil</keyword>
<keyword evidence="7" id="KW-1185">Reference proteome</keyword>
<evidence type="ECO:0000256" key="3">
    <source>
        <dbReference type="SAM" id="Coils"/>
    </source>
</evidence>
<evidence type="ECO:0000256" key="1">
    <source>
        <dbReference type="ARBA" id="ARBA00022927"/>
    </source>
</evidence>
<keyword evidence="1" id="KW-0813">Transport</keyword>
<evidence type="ECO:0000313" key="8">
    <source>
        <dbReference type="WBParaSite" id="PSAMB.scaffold2225size24493.g16881.t1"/>
    </source>
</evidence>
<dbReference type="InterPro" id="IPR027417">
    <property type="entry name" value="P-loop_NTPase"/>
</dbReference>
<feature type="coiled-coil region" evidence="3">
    <location>
        <begin position="280"/>
        <end position="311"/>
    </location>
</feature>
<evidence type="ECO:0000256" key="4">
    <source>
        <dbReference type="SAM" id="MobiDB-lite"/>
    </source>
</evidence>
<dbReference type="InterPro" id="IPR014018">
    <property type="entry name" value="SecA_motor_DEAD"/>
</dbReference>
<accession>A0A914VQ37</accession>
<feature type="compositionally biased region" description="Basic and acidic residues" evidence="4">
    <location>
        <begin position="1963"/>
        <end position="1975"/>
    </location>
</feature>
<dbReference type="InterPro" id="IPR000185">
    <property type="entry name" value="SecA"/>
</dbReference>
<keyword evidence="2" id="KW-0811">Translocation</keyword>
<feature type="domain" description="Helicase ATP-binding" evidence="5">
    <location>
        <begin position="873"/>
        <end position="1014"/>
    </location>
</feature>
<dbReference type="GO" id="GO:0006605">
    <property type="term" value="P:protein targeting"/>
    <property type="evidence" value="ECO:0007669"/>
    <property type="project" value="InterPro"/>
</dbReference>
<dbReference type="PANTHER" id="PTHR30612:SF0">
    <property type="entry name" value="CHLOROPLAST PROTEIN-TRANSPORTING ATPASE"/>
    <property type="match status" value="1"/>
</dbReference>
<keyword evidence="1" id="KW-0653">Protein transport</keyword>
<dbReference type="Proteomes" id="UP000887566">
    <property type="component" value="Unplaced"/>
</dbReference>
<dbReference type="InterPro" id="IPR014001">
    <property type="entry name" value="Helicase_ATP-bd"/>
</dbReference>
<organism evidence="7 8">
    <name type="scientific">Plectus sambesii</name>
    <dbReference type="NCBI Taxonomy" id="2011161"/>
    <lineage>
        <taxon>Eukaryota</taxon>
        <taxon>Metazoa</taxon>
        <taxon>Ecdysozoa</taxon>
        <taxon>Nematoda</taxon>
        <taxon>Chromadorea</taxon>
        <taxon>Plectida</taxon>
        <taxon>Plectina</taxon>
        <taxon>Plectoidea</taxon>
        <taxon>Plectidae</taxon>
        <taxon>Plectus</taxon>
    </lineage>
</organism>
<dbReference type="Pfam" id="PF07517">
    <property type="entry name" value="SecA_DEAD"/>
    <property type="match status" value="1"/>
</dbReference>
<evidence type="ECO:0000313" key="7">
    <source>
        <dbReference type="Proteomes" id="UP000887566"/>
    </source>
</evidence>
<dbReference type="PANTHER" id="PTHR30612">
    <property type="entry name" value="SECA INNER MEMBRANE COMPONENT OF SEC PROTEIN SECRETION SYSTEM"/>
    <property type="match status" value="1"/>
</dbReference>
<sequence length="1975" mass="223496">MDTYTWDLSGISSYESYDKAKSGQKQGEAGEDGLDGRAGESAGNLLMLAERVTNAERLMVLLNGGNASNGQDGGDGVDGQDGTENYIEAESAGQNITFSCGSTFWGYQAFFLYKGSEGKAGSLGGQQGLGGDAGFKGDCLAVCPKNNRSIPINFISKGGDKGTDGKPGRNGEYGKNGWDMGWLDFQNWTAPRNNSSSSVYCPYRYKELKMSDYYVGFEQAALEHKYLNAHEKFRDRADLRKHKAAIATRKNTISKEQTEQNYSKFFDSDTALSQEVDKAQAEEKTNYNALQNKANEMFEEVEKAKERSREKKYCTRHMVKKGKLSSAYREMVAWKYAVNIKAYAYNKVKELVQIDEHFLEGAKIEYILLSEKDACKQLAIKKPLVELAHSRERFLKNCLETISKTNYPITLSLQNNILIDWNLPIIALDSELNDEEEQQMISEICSFFPETAQCHITERLSKLSSQFLGQNSVLLALYMCFQCNGCHLTADELKFLVNIILDFRINYGQHVDFFTSLICSFNQENLLDQLILIKLENVLEKQLQQKPELEKYLSNIKDIELKLLLGCKLDDSIIPEQDMCQLLTFLKSNSEQFITLEKLDLRDWIFALKEGYWQQNISTMHTDLSKHNKHLVFYLIKLEKLYGETLVKRLFEVLKTNVVLSGNCVLKFMYRFYSEELVLSDEVLQQFDELNEELRPLSQISALYTPTGSQIEEKITEMRKRKKMKKVKAEHILSLMSALGFVQSETRDYSTLLRMIKSQNSQKDAIDFWNNMESAICKADMSMPCWKKSFVEYIQNVNLNATALSADNLPTNVQLWLPHVRLYIQANEHLIKTARREVISKDDVNAFLLQLIDDVIFSERKFCLRDSQKLVVMSALKNGKSLLGQVSTGEGKTLIITALSIIKAIWGEKLDIVTSSSILAKRDAESLPPKGNIDIYKFFGVSVGHICDEDIEKRKLVYSNCQIVYGDLSSFQRDYLLDRFYGKNILGGRNFQNVIVDEVDCMLLDNGNNMLYLSHDIPSMDRLQSLYVYIWQIVNQPLTTEIELQSFFDSTAIQQKVLSDLYGMITREDIRSLRVDDDEVFVEKTLQKLNEIKIIGADGRLLSSDITEYCEHISKMKMDQSTKDKLVFLLNSIASRQRSVHVPSHLHKFLEHHLFKFIENAKTALFMNEGVDYVVDVDRTNQDPDMNPKIIILDKDTEIFTVGAGTYGASFLINEGISDLFFVASCIYSGHCQNYWQHKKMSMVINATSCGIAAWWSRGTKLSQIGYKVVGPVRQEGAKAVSQMAGMELIEALGKGVANEGYKKVRNLTLQRIGIKIAEGVAFGAAQSGVEYVVRNHLSGLCAAIRSRIQRLTSLISELANVEISVRQFLNNANEFVRKELEKAKQANENVGCPHPDVLRNQAMDKWKGTVVENANQIIANNLVSPLLNMGATALISAAGRCVKKCYKSYKEKRNWEKFETIKKEHHGSQQSGNSKIIARDKNYDDALLKLMGKTRDAKLFAAIIGEGVPMDVTCVQACTSMIHSVLAKNNKDFKGVKIIVMEENGASHEYSSSGEASVTIHLNLEDNHFIISNPSTGEDMVNLSESNNCLYDAVIQGCPDLRKDFANGDAFRQGMVQLISTDENMQYIIAQGWHEYAISKGSFGGELQEFKARKQIREKGEELKTIDASIKSNAEQLLNKINKAVEKNSSDPKLQSLKQSLEKLREDVPNDTNSLIELKQEIHCLQKELDKCGISTEDQRQFKNNLANSTKLKQNLGRLQKALETKETERHTQFSKTPGKFIEKHVRRHGGKNLQMPSIPEDKVSDHINAHNANSNIDVTFETDALNVDSSETSEEHYEHVERVANQSKFEREYHTTIMGNQDKLEDDAKKLSDHMGWNNDKQLHPIKFKRTDGKPVNARRTAIVEITNPDGTKHYQADRTRSDRIEGEGMTAFMYHGSLRHDDGMSGVGGRKSSRSSAQESSREIKPPEQSKK</sequence>
<protein>
    <submittedName>
        <fullName evidence="8">Chloroplast protein-transporting ATPase</fullName>
    </submittedName>
</protein>
<dbReference type="InterPro" id="IPR011115">
    <property type="entry name" value="SecA_DEAD"/>
</dbReference>
<reference evidence="8" key="1">
    <citation type="submission" date="2022-11" db="UniProtKB">
        <authorList>
            <consortium name="WormBaseParasite"/>
        </authorList>
    </citation>
    <scope>IDENTIFICATION</scope>
</reference>
<evidence type="ECO:0000256" key="2">
    <source>
        <dbReference type="ARBA" id="ARBA00023010"/>
    </source>
</evidence>
<feature type="domain" description="SecA family profile" evidence="6">
    <location>
        <begin position="734"/>
        <end position="1014"/>
    </location>
</feature>
<dbReference type="PROSITE" id="PS51192">
    <property type="entry name" value="HELICASE_ATP_BIND_1"/>
    <property type="match status" value="1"/>
</dbReference>
<proteinExistence type="predicted"/>
<evidence type="ECO:0000259" key="5">
    <source>
        <dbReference type="PROSITE" id="PS51192"/>
    </source>
</evidence>
<name>A0A914VQ37_9BILA</name>
<dbReference type="SMART" id="SM00957">
    <property type="entry name" value="SecA_DEAD"/>
    <property type="match status" value="1"/>
</dbReference>